<evidence type="ECO:0000313" key="1">
    <source>
        <dbReference type="EMBL" id="CAB0039991.1"/>
    </source>
</evidence>
<dbReference type="AlphaFoldDB" id="A0A6H5IW66"/>
<keyword evidence="2" id="KW-1185">Reference proteome</keyword>
<gene>
    <name evidence="1" type="ORF">TBRA_LOCUS11728</name>
</gene>
<accession>A0A6H5IW66</accession>
<sequence length="57" mass="6335">MGPQGLADLFLRCDLVKIFDLNRCHWRTSGRSPQLTDDVVQLLAKLAGVDARPGELQ</sequence>
<organism evidence="1 2">
    <name type="scientific">Trichogramma brassicae</name>
    <dbReference type="NCBI Taxonomy" id="86971"/>
    <lineage>
        <taxon>Eukaryota</taxon>
        <taxon>Metazoa</taxon>
        <taxon>Ecdysozoa</taxon>
        <taxon>Arthropoda</taxon>
        <taxon>Hexapoda</taxon>
        <taxon>Insecta</taxon>
        <taxon>Pterygota</taxon>
        <taxon>Neoptera</taxon>
        <taxon>Endopterygota</taxon>
        <taxon>Hymenoptera</taxon>
        <taxon>Apocrita</taxon>
        <taxon>Proctotrupomorpha</taxon>
        <taxon>Chalcidoidea</taxon>
        <taxon>Trichogrammatidae</taxon>
        <taxon>Trichogramma</taxon>
    </lineage>
</organism>
<dbReference type="EMBL" id="CADCXV010000992">
    <property type="protein sequence ID" value="CAB0039991.1"/>
    <property type="molecule type" value="Genomic_DNA"/>
</dbReference>
<protein>
    <submittedName>
        <fullName evidence="1">Uncharacterized protein</fullName>
    </submittedName>
</protein>
<proteinExistence type="predicted"/>
<evidence type="ECO:0000313" key="2">
    <source>
        <dbReference type="Proteomes" id="UP000479190"/>
    </source>
</evidence>
<reference evidence="1 2" key="1">
    <citation type="submission" date="2020-02" db="EMBL/GenBank/DDBJ databases">
        <authorList>
            <person name="Ferguson B K."/>
        </authorList>
    </citation>
    <scope>NUCLEOTIDE SEQUENCE [LARGE SCALE GENOMIC DNA]</scope>
</reference>
<name>A0A6H5IW66_9HYME</name>
<dbReference type="Proteomes" id="UP000479190">
    <property type="component" value="Unassembled WGS sequence"/>
</dbReference>